<evidence type="ECO:0000256" key="6">
    <source>
        <dbReference type="SAM" id="Phobius"/>
    </source>
</evidence>
<sequence length="472" mass="51985">MATPDSKAVESKIMSKPQDEMIEFTSPQSRFDEKEASQGTVAVDYSGASKKTDPEEIQLVRKLDLYILPIMWAMYYLNWIDRNNLPQARLNGIEEDLNLKGVQWNTAISILQVGYVLMQIPSNMFLTRTRASIYMPVCMMGWAVISACTAVVTNFSGLVACRFFLGFVEAPFYPGVLYMLSIFYTRKELASRIAIMYTGQIVANGTAGLIAAAVFSTLDGAHGIKGWQWLFIVEGVTTFGVACVGLYLMPDEPGHTRWLTPRERELAVARIQRDIVGIAPRGSTMDGLRQAVRDPKTWLFCLMQNLHISACSFTFFFPTIVKSMGFSNITALLLTSPPYFVSGAVGIVIAWTSGHFNERTWHITATLLLAIVGFIISMSTLNTAARYAASILFATGAFGVGSVILGWVSATLSQTPEKKAVAYSMVNVCATIAYLYTAYLWPSHDGPRQLAVCLGHEGVVDEAQQEDARGRG</sequence>
<dbReference type="VEuPathDB" id="FungiDB:Z518_11164"/>
<keyword evidence="2" id="KW-0813">Transport</keyword>
<evidence type="ECO:0000313" key="8">
    <source>
        <dbReference type="Proteomes" id="UP000053617"/>
    </source>
</evidence>
<dbReference type="Proteomes" id="UP000053617">
    <property type="component" value="Unassembled WGS sequence"/>
</dbReference>
<keyword evidence="8" id="KW-1185">Reference proteome</keyword>
<keyword evidence="5 6" id="KW-0472">Membrane</keyword>
<dbReference type="AlphaFoldDB" id="A0A0D2FCB9"/>
<dbReference type="InterPro" id="IPR036259">
    <property type="entry name" value="MFS_trans_sf"/>
</dbReference>
<evidence type="ECO:0008006" key="9">
    <source>
        <dbReference type="Google" id="ProtNLM"/>
    </source>
</evidence>
<dbReference type="GeneID" id="25299235"/>
<dbReference type="Gene3D" id="1.20.1250.20">
    <property type="entry name" value="MFS general substrate transporter like domains"/>
    <property type="match status" value="2"/>
</dbReference>
<feature type="transmembrane region" description="Helical" evidence="6">
    <location>
        <begin position="387"/>
        <end position="408"/>
    </location>
</feature>
<evidence type="ECO:0000313" key="7">
    <source>
        <dbReference type="EMBL" id="KIW99751.1"/>
    </source>
</evidence>
<feature type="transmembrane region" description="Helical" evidence="6">
    <location>
        <begin position="133"/>
        <end position="157"/>
    </location>
</feature>
<protein>
    <recommendedName>
        <fullName evidence="9">Major facilitator superfamily (MFS) profile domain-containing protein</fullName>
    </recommendedName>
</protein>
<feature type="transmembrane region" description="Helical" evidence="6">
    <location>
        <begin position="420"/>
        <end position="441"/>
    </location>
</feature>
<proteinExistence type="predicted"/>
<dbReference type="PANTHER" id="PTHR43791">
    <property type="entry name" value="PERMEASE-RELATED"/>
    <property type="match status" value="1"/>
</dbReference>
<dbReference type="SUPFAM" id="SSF103473">
    <property type="entry name" value="MFS general substrate transporter"/>
    <property type="match status" value="1"/>
</dbReference>
<evidence type="ECO:0000256" key="5">
    <source>
        <dbReference type="ARBA" id="ARBA00023136"/>
    </source>
</evidence>
<reference evidence="7 8" key="1">
    <citation type="submission" date="2015-01" db="EMBL/GenBank/DDBJ databases">
        <title>The Genome Sequence of Rhinocladiella mackenzie CBS 650.93.</title>
        <authorList>
            <consortium name="The Broad Institute Genomics Platform"/>
            <person name="Cuomo C."/>
            <person name="de Hoog S."/>
            <person name="Gorbushina A."/>
            <person name="Stielow B."/>
            <person name="Teixiera M."/>
            <person name="Abouelleil A."/>
            <person name="Chapman S.B."/>
            <person name="Priest M."/>
            <person name="Young S.K."/>
            <person name="Wortman J."/>
            <person name="Nusbaum C."/>
            <person name="Birren B."/>
        </authorList>
    </citation>
    <scope>NUCLEOTIDE SEQUENCE [LARGE SCALE GENOMIC DNA]</scope>
    <source>
        <strain evidence="7 8">CBS 650.93</strain>
    </source>
</reference>
<keyword evidence="3 6" id="KW-0812">Transmembrane</keyword>
<feature type="transmembrane region" description="Helical" evidence="6">
    <location>
        <begin position="363"/>
        <end position="381"/>
    </location>
</feature>
<dbReference type="HOGENOM" id="CLU_001265_0_6_1"/>
<comment type="subcellular location">
    <subcellularLocation>
        <location evidence="1">Membrane</location>
        <topology evidence="1">Multi-pass membrane protein</topology>
    </subcellularLocation>
</comment>
<dbReference type="FunFam" id="1.20.1250.20:FF:000057">
    <property type="entry name" value="MFS general substrate transporter"/>
    <property type="match status" value="1"/>
</dbReference>
<dbReference type="EMBL" id="KN847485">
    <property type="protein sequence ID" value="KIW99751.1"/>
    <property type="molecule type" value="Genomic_DNA"/>
</dbReference>
<accession>A0A0D2FCB9</accession>
<dbReference type="Pfam" id="PF07690">
    <property type="entry name" value="MFS_1"/>
    <property type="match status" value="1"/>
</dbReference>
<feature type="transmembrane region" description="Helical" evidence="6">
    <location>
        <begin position="163"/>
        <end position="183"/>
    </location>
</feature>
<name>A0A0D2FCB9_9EURO</name>
<evidence type="ECO:0000256" key="2">
    <source>
        <dbReference type="ARBA" id="ARBA00022448"/>
    </source>
</evidence>
<evidence type="ECO:0000256" key="1">
    <source>
        <dbReference type="ARBA" id="ARBA00004141"/>
    </source>
</evidence>
<dbReference type="GO" id="GO:0016020">
    <property type="term" value="C:membrane"/>
    <property type="evidence" value="ECO:0007669"/>
    <property type="project" value="UniProtKB-SubCell"/>
</dbReference>
<dbReference type="PANTHER" id="PTHR43791:SF62">
    <property type="entry name" value="MAJOR FACILITATOR SUPERFAMILY (MFS) PROFILE DOMAIN-CONTAINING PROTEIN"/>
    <property type="match status" value="1"/>
</dbReference>
<gene>
    <name evidence="7" type="ORF">Z518_11164</name>
</gene>
<dbReference type="OrthoDB" id="2250022at2759"/>
<feature type="transmembrane region" description="Helical" evidence="6">
    <location>
        <begin position="329"/>
        <end position="351"/>
    </location>
</feature>
<organism evidence="7 8">
    <name type="scientific">Rhinocladiella mackenziei CBS 650.93</name>
    <dbReference type="NCBI Taxonomy" id="1442369"/>
    <lineage>
        <taxon>Eukaryota</taxon>
        <taxon>Fungi</taxon>
        <taxon>Dikarya</taxon>
        <taxon>Ascomycota</taxon>
        <taxon>Pezizomycotina</taxon>
        <taxon>Eurotiomycetes</taxon>
        <taxon>Chaetothyriomycetidae</taxon>
        <taxon>Chaetothyriales</taxon>
        <taxon>Herpotrichiellaceae</taxon>
        <taxon>Rhinocladiella</taxon>
    </lineage>
</organism>
<feature type="transmembrane region" description="Helical" evidence="6">
    <location>
        <begin position="298"/>
        <end position="317"/>
    </location>
</feature>
<keyword evidence="4 6" id="KW-1133">Transmembrane helix</keyword>
<dbReference type="FunFam" id="1.20.1250.20:FF:000013">
    <property type="entry name" value="MFS general substrate transporter"/>
    <property type="match status" value="1"/>
</dbReference>
<evidence type="ECO:0000256" key="4">
    <source>
        <dbReference type="ARBA" id="ARBA00022989"/>
    </source>
</evidence>
<dbReference type="InterPro" id="IPR011701">
    <property type="entry name" value="MFS"/>
</dbReference>
<feature type="transmembrane region" description="Helical" evidence="6">
    <location>
        <begin position="227"/>
        <end position="249"/>
    </location>
</feature>
<evidence type="ECO:0000256" key="3">
    <source>
        <dbReference type="ARBA" id="ARBA00022692"/>
    </source>
</evidence>
<feature type="transmembrane region" description="Helical" evidence="6">
    <location>
        <begin position="195"/>
        <end position="215"/>
    </location>
</feature>
<dbReference type="GO" id="GO:0022857">
    <property type="term" value="F:transmembrane transporter activity"/>
    <property type="evidence" value="ECO:0007669"/>
    <property type="project" value="InterPro"/>
</dbReference>
<dbReference type="RefSeq" id="XP_013266888.1">
    <property type="nucleotide sequence ID" value="XM_013411434.1"/>
</dbReference>